<dbReference type="GeneID" id="20324084"/>
<dbReference type="AlphaFoldDB" id="A0A074Z435"/>
<evidence type="ECO:0000313" key="3">
    <source>
        <dbReference type="Proteomes" id="UP000054324"/>
    </source>
</evidence>
<accession>A0A074Z435</accession>
<dbReference type="Proteomes" id="UP000054324">
    <property type="component" value="Unassembled WGS sequence"/>
</dbReference>
<evidence type="ECO:0000256" key="1">
    <source>
        <dbReference type="SAM" id="MobiDB-lite"/>
    </source>
</evidence>
<keyword evidence="3" id="KW-1185">Reference proteome</keyword>
<dbReference type="EMBL" id="KL596936">
    <property type="protein sequence ID" value="KER21851.1"/>
    <property type="molecule type" value="Genomic_DNA"/>
</dbReference>
<protein>
    <submittedName>
        <fullName evidence="2">Uncharacterized protein</fullName>
    </submittedName>
</protein>
<feature type="compositionally biased region" description="Polar residues" evidence="1">
    <location>
        <begin position="1"/>
        <end position="12"/>
    </location>
</feature>
<feature type="region of interest" description="Disordered" evidence="1">
    <location>
        <begin position="1"/>
        <end position="21"/>
    </location>
</feature>
<dbReference type="CTD" id="20324084"/>
<dbReference type="RefSeq" id="XP_009174396.1">
    <property type="nucleotide sequence ID" value="XM_009176132.1"/>
</dbReference>
<dbReference type="KEGG" id="ovi:T265_09916"/>
<sequence>MLEMQTVATRTYPNGHYDLNSSKLEYESGDLKGPSLYKKESLQNAQLRESLTEYEPSESAAYQSVMVSGPTLV</sequence>
<organism evidence="2 3">
    <name type="scientific">Opisthorchis viverrini</name>
    <name type="common">Southeast Asian liver fluke</name>
    <dbReference type="NCBI Taxonomy" id="6198"/>
    <lineage>
        <taxon>Eukaryota</taxon>
        <taxon>Metazoa</taxon>
        <taxon>Spiralia</taxon>
        <taxon>Lophotrochozoa</taxon>
        <taxon>Platyhelminthes</taxon>
        <taxon>Trematoda</taxon>
        <taxon>Digenea</taxon>
        <taxon>Opisthorchiida</taxon>
        <taxon>Opisthorchiata</taxon>
        <taxon>Opisthorchiidae</taxon>
        <taxon>Opisthorchis</taxon>
    </lineage>
</organism>
<proteinExistence type="predicted"/>
<evidence type="ECO:0000313" key="2">
    <source>
        <dbReference type="EMBL" id="KER21851.1"/>
    </source>
</evidence>
<gene>
    <name evidence="2" type="ORF">T265_09916</name>
</gene>
<name>A0A074Z435_OPIVI</name>
<reference evidence="2 3" key="1">
    <citation type="submission" date="2013-11" db="EMBL/GenBank/DDBJ databases">
        <title>Opisthorchis viverrini - life in the bile duct.</title>
        <authorList>
            <person name="Young N.D."/>
            <person name="Nagarajan N."/>
            <person name="Lin S.J."/>
            <person name="Korhonen P.K."/>
            <person name="Jex A.R."/>
            <person name="Hall R.S."/>
            <person name="Safavi-Hemami H."/>
            <person name="Kaewkong W."/>
            <person name="Bertrand D."/>
            <person name="Gao S."/>
            <person name="Seet Q."/>
            <person name="Wongkham S."/>
            <person name="Teh B.T."/>
            <person name="Wongkham C."/>
            <person name="Intapan P.M."/>
            <person name="Maleewong W."/>
            <person name="Yang X."/>
            <person name="Hu M."/>
            <person name="Wang Z."/>
            <person name="Hofmann A."/>
            <person name="Sternberg P.W."/>
            <person name="Tan P."/>
            <person name="Wang J."/>
            <person name="Gasser R.B."/>
        </authorList>
    </citation>
    <scope>NUCLEOTIDE SEQUENCE [LARGE SCALE GENOMIC DNA]</scope>
</reference>